<sequence length="114" mass="13442">MKHEVKKICKIVDELTTLFLKEDTNEVDFKIITQPDRAIVKIVDYNTKYSEEFIAHLKKTLNNQRQSEIEEYYWQLAGETDDDDELTLISVMIDSATVEKRDGNLYIELVRINK</sequence>
<dbReference type="RefSeq" id="WP_281095143.1">
    <property type="nucleotide sequence ID" value="NZ_JARYZI010000010.1"/>
</dbReference>
<gene>
    <name evidence="1" type="ORF">QE109_13920</name>
</gene>
<dbReference type="EMBL" id="JARYZI010000010">
    <property type="protein sequence ID" value="MDH8679250.1"/>
    <property type="molecule type" value="Genomic_DNA"/>
</dbReference>
<dbReference type="Proteomes" id="UP001158045">
    <property type="component" value="Unassembled WGS sequence"/>
</dbReference>
<accession>A0ABT6NFP2</accession>
<evidence type="ECO:0000313" key="1">
    <source>
        <dbReference type="EMBL" id="MDH8679250.1"/>
    </source>
</evidence>
<organism evidence="1 2">
    <name type="scientific">Fusibacter bizertensis</name>
    <dbReference type="NCBI Taxonomy" id="1488331"/>
    <lineage>
        <taxon>Bacteria</taxon>
        <taxon>Bacillati</taxon>
        <taxon>Bacillota</taxon>
        <taxon>Clostridia</taxon>
        <taxon>Eubacteriales</taxon>
        <taxon>Eubacteriales Family XII. Incertae Sedis</taxon>
        <taxon>Fusibacter</taxon>
    </lineage>
</organism>
<reference evidence="1 2" key="1">
    <citation type="submission" date="2023-04" db="EMBL/GenBank/DDBJ databases">
        <title>Fusibacter bizertensis strain WBS, isolated from littoral bottom sediments of the Arctic seas - biochemical and genomic analysis.</title>
        <authorList>
            <person name="Brioukhanov A.L."/>
        </authorList>
    </citation>
    <scope>NUCLEOTIDE SEQUENCE [LARGE SCALE GENOMIC DNA]</scope>
    <source>
        <strain evidence="1 2">WBS</strain>
    </source>
</reference>
<name>A0ABT6NFP2_9FIRM</name>
<comment type="caution">
    <text evidence="1">The sequence shown here is derived from an EMBL/GenBank/DDBJ whole genome shotgun (WGS) entry which is preliminary data.</text>
</comment>
<evidence type="ECO:0008006" key="3">
    <source>
        <dbReference type="Google" id="ProtNLM"/>
    </source>
</evidence>
<proteinExistence type="predicted"/>
<protein>
    <recommendedName>
        <fullName evidence="3">Na+-translocating membrane potential-generating system MpsC domain-containing protein</fullName>
    </recommendedName>
</protein>
<evidence type="ECO:0000313" key="2">
    <source>
        <dbReference type="Proteomes" id="UP001158045"/>
    </source>
</evidence>
<keyword evidence="2" id="KW-1185">Reference proteome</keyword>